<dbReference type="Pfam" id="PF00126">
    <property type="entry name" value="HTH_1"/>
    <property type="match status" value="1"/>
</dbReference>
<dbReference type="GO" id="GO:0003700">
    <property type="term" value="F:DNA-binding transcription factor activity"/>
    <property type="evidence" value="ECO:0007669"/>
    <property type="project" value="InterPro"/>
</dbReference>
<evidence type="ECO:0000313" key="6">
    <source>
        <dbReference type="EMBL" id="KZB61974.1"/>
    </source>
</evidence>
<dbReference type="InterPro" id="IPR000847">
    <property type="entry name" value="LysR_HTH_N"/>
</dbReference>
<keyword evidence="2" id="KW-0805">Transcription regulation</keyword>
<dbReference type="SUPFAM" id="SSF46785">
    <property type="entry name" value="Winged helix' DNA-binding domain"/>
    <property type="match status" value="1"/>
</dbReference>
<organism evidence="6 7">
    <name type="scientific">Thalassospira lucentensis</name>
    <dbReference type="NCBI Taxonomy" id="168935"/>
    <lineage>
        <taxon>Bacteria</taxon>
        <taxon>Pseudomonadati</taxon>
        <taxon>Pseudomonadota</taxon>
        <taxon>Alphaproteobacteria</taxon>
        <taxon>Rhodospirillales</taxon>
        <taxon>Thalassospiraceae</taxon>
        <taxon>Thalassospira</taxon>
    </lineage>
</organism>
<dbReference type="InterPro" id="IPR005119">
    <property type="entry name" value="LysR_subst-bd"/>
</dbReference>
<evidence type="ECO:0000313" key="7">
    <source>
        <dbReference type="Proteomes" id="UP000076335"/>
    </source>
</evidence>
<dbReference type="InterPro" id="IPR036388">
    <property type="entry name" value="WH-like_DNA-bd_sf"/>
</dbReference>
<dbReference type="Proteomes" id="UP000076335">
    <property type="component" value="Unassembled WGS sequence"/>
</dbReference>
<reference evidence="6 7" key="1">
    <citation type="submission" date="2015-12" db="EMBL/GenBank/DDBJ databases">
        <title>Genome sequence of Thalassospira lucentensis MCCC 1A02072.</title>
        <authorList>
            <person name="Lu L."/>
            <person name="Lai Q."/>
            <person name="Shao Z."/>
            <person name="Qian P."/>
        </authorList>
    </citation>
    <scope>NUCLEOTIDE SEQUENCE [LARGE SCALE GENOMIC DNA]</scope>
    <source>
        <strain evidence="6 7">MCCC 1A02072</strain>
    </source>
</reference>
<dbReference type="SUPFAM" id="SSF53850">
    <property type="entry name" value="Periplasmic binding protein-like II"/>
    <property type="match status" value="1"/>
</dbReference>
<evidence type="ECO:0000256" key="4">
    <source>
        <dbReference type="ARBA" id="ARBA00023163"/>
    </source>
</evidence>
<evidence type="ECO:0000256" key="2">
    <source>
        <dbReference type="ARBA" id="ARBA00023015"/>
    </source>
</evidence>
<accession>A0A154L1X9</accession>
<name>A0A154L1X9_9PROT</name>
<dbReference type="EMBL" id="LPVY01000021">
    <property type="protein sequence ID" value="KZB61974.1"/>
    <property type="molecule type" value="Genomic_DNA"/>
</dbReference>
<dbReference type="Gene3D" id="1.10.10.10">
    <property type="entry name" value="Winged helix-like DNA-binding domain superfamily/Winged helix DNA-binding domain"/>
    <property type="match status" value="1"/>
</dbReference>
<comment type="similarity">
    <text evidence="1">Belongs to the LysR transcriptional regulatory family.</text>
</comment>
<evidence type="ECO:0000256" key="3">
    <source>
        <dbReference type="ARBA" id="ARBA00023125"/>
    </source>
</evidence>
<dbReference type="Pfam" id="PF03466">
    <property type="entry name" value="LysR_substrate"/>
    <property type="match status" value="1"/>
</dbReference>
<dbReference type="AlphaFoldDB" id="A0A154L1X9"/>
<keyword evidence="3" id="KW-0238">DNA-binding</keyword>
<comment type="caution">
    <text evidence="6">The sequence shown here is derived from an EMBL/GenBank/DDBJ whole genome shotgun (WGS) entry which is preliminary data.</text>
</comment>
<dbReference type="PANTHER" id="PTHR30537">
    <property type="entry name" value="HTH-TYPE TRANSCRIPTIONAL REGULATOR"/>
    <property type="match status" value="1"/>
</dbReference>
<feature type="domain" description="HTH lysR-type" evidence="5">
    <location>
        <begin position="1"/>
        <end position="58"/>
    </location>
</feature>
<dbReference type="PANTHER" id="PTHR30537:SF3">
    <property type="entry name" value="TRANSCRIPTIONAL REGULATORY PROTEIN"/>
    <property type="match status" value="1"/>
</dbReference>
<dbReference type="OrthoDB" id="7333438at2"/>
<gene>
    <name evidence="6" type="ORF">AUP42_03120</name>
</gene>
<dbReference type="GO" id="GO:0043565">
    <property type="term" value="F:sequence-specific DNA binding"/>
    <property type="evidence" value="ECO:0007669"/>
    <property type="project" value="TreeGrafter"/>
</dbReference>
<dbReference type="RefSeq" id="WP_062952559.1">
    <property type="nucleotide sequence ID" value="NZ_LPVY01000021.1"/>
</dbReference>
<dbReference type="Gene3D" id="3.40.190.290">
    <property type="match status" value="1"/>
</dbReference>
<dbReference type="InterPro" id="IPR036390">
    <property type="entry name" value="WH_DNA-bd_sf"/>
</dbReference>
<keyword evidence="4" id="KW-0804">Transcription</keyword>
<dbReference type="InterPro" id="IPR058163">
    <property type="entry name" value="LysR-type_TF_proteobact-type"/>
</dbReference>
<sequence>MNWNDLRYFVVLAGEGTLSGAARKLGKDHTTVARRIEALEQDVGARLFDRLGTGWSLTDAGENLVPVAAKIEEDVLAFERQARGDETAHGVVRIAVPPVAGRILFAPRLAELLKDQRDLEYEILGSSVIANLARREADVAVRMATPDQSGLIARKLTDIRYAVYAVRGYTANVPERDWEFCADGRNSFGDYQQGWVWDQLNRKLPMRVKSDDTQTVLAFVAAGYGLGLLPRYLADEDDRLELVTDDVTNELSKPVWLVVHPDIRRSPAVRMVMDALIKATDAIPDQYKC</sequence>
<dbReference type="GO" id="GO:0006351">
    <property type="term" value="P:DNA-templated transcription"/>
    <property type="evidence" value="ECO:0007669"/>
    <property type="project" value="TreeGrafter"/>
</dbReference>
<protein>
    <submittedName>
        <fullName evidence="6">LysR family transcriptional regulator</fullName>
    </submittedName>
</protein>
<dbReference type="PROSITE" id="PS50931">
    <property type="entry name" value="HTH_LYSR"/>
    <property type="match status" value="1"/>
</dbReference>
<evidence type="ECO:0000259" key="5">
    <source>
        <dbReference type="PROSITE" id="PS50931"/>
    </source>
</evidence>
<evidence type="ECO:0000256" key="1">
    <source>
        <dbReference type="ARBA" id="ARBA00009437"/>
    </source>
</evidence>
<proteinExistence type="inferred from homology"/>